<evidence type="ECO:0000313" key="1">
    <source>
        <dbReference type="EMBL" id="KAK6731940.1"/>
    </source>
</evidence>
<organism evidence="1 2">
    <name type="scientific">Necator americanus</name>
    <name type="common">Human hookworm</name>
    <dbReference type="NCBI Taxonomy" id="51031"/>
    <lineage>
        <taxon>Eukaryota</taxon>
        <taxon>Metazoa</taxon>
        <taxon>Ecdysozoa</taxon>
        <taxon>Nematoda</taxon>
        <taxon>Chromadorea</taxon>
        <taxon>Rhabditida</taxon>
        <taxon>Rhabditina</taxon>
        <taxon>Rhabditomorpha</taxon>
        <taxon>Strongyloidea</taxon>
        <taxon>Ancylostomatidae</taxon>
        <taxon>Bunostominae</taxon>
        <taxon>Necator</taxon>
    </lineage>
</organism>
<evidence type="ECO:0000313" key="2">
    <source>
        <dbReference type="Proteomes" id="UP001303046"/>
    </source>
</evidence>
<dbReference type="EMBL" id="JAVFWL010000001">
    <property type="protein sequence ID" value="KAK6731940.1"/>
    <property type="molecule type" value="Genomic_DNA"/>
</dbReference>
<accession>A0ABR1C3C0</accession>
<reference evidence="1 2" key="1">
    <citation type="submission" date="2023-08" db="EMBL/GenBank/DDBJ databases">
        <title>A Necator americanus chromosomal reference genome.</title>
        <authorList>
            <person name="Ilik V."/>
            <person name="Petrzelkova K.J."/>
            <person name="Pardy F."/>
            <person name="Fuh T."/>
            <person name="Niatou-Singa F.S."/>
            <person name="Gouil Q."/>
            <person name="Baker L."/>
            <person name="Ritchie M.E."/>
            <person name="Jex A.R."/>
            <person name="Gazzola D."/>
            <person name="Li H."/>
            <person name="Toshio Fujiwara R."/>
            <person name="Zhan B."/>
            <person name="Aroian R.V."/>
            <person name="Pafco B."/>
            <person name="Schwarz E.M."/>
        </authorList>
    </citation>
    <scope>NUCLEOTIDE SEQUENCE [LARGE SCALE GENOMIC DNA]</scope>
    <source>
        <strain evidence="1 2">Aroian</strain>
        <tissue evidence="1">Whole animal</tissue>
    </source>
</reference>
<proteinExistence type="predicted"/>
<dbReference type="Proteomes" id="UP001303046">
    <property type="component" value="Unassembled WGS sequence"/>
</dbReference>
<gene>
    <name evidence="1" type="primary">Necator_chrI.g4164</name>
    <name evidence="1" type="ORF">RB195_008035</name>
</gene>
<name>A0ABR1C3C0_NECAM</name>
<keyword evidence="2" id="KW-1185">Reference proteome</keyword>
<sequence>MSGGYTSIPRRGRAPAVHGRMRAAWAASALIREAMDQLTEQYLRANVFDSTVFPALCFATKPWANEVATSRKLLTAHRALERRLLKLNRGTEHLAALRSSDLRAIPHLRDLAEYISRTKHR</sequence>
<protein>
    <submittedName>
        <fullName evidence="1">Uncharacterized protein</fullName>
    </submittedName>
</protein>
<comment type="caution">
    <text evidence="1">The sequence shown here is derived from an EMBL/GenBank/DDBJ whole genome shotgun (WGS) entry which is preliminary data.</text>
</comment>